<keyword evidence="4" id="KW-1185">Reference proteome</keyword>
<dbReference type="RefSeq" id="XP_019044579.1">
    <property type="nucleotide sequence ID" value="XM_019193102.1"/>
</dbReference>
<dbReference type="GeneID" id="30210891"/>
<reference evidence="2" key="3">
    <citation type="submission" date="2014-01" db="EMBL/GenBank/DDBJ databases">
        <title>Evolution of pathogenesis and genome organization in the Tremellales.</title>
        <authorList>
            <person name="Cuomo C."/>
            <person name="Litvintseva A."/>
            <person name="Heitman J."/>
            <person name="Chen Y."/>
            <person name="Sun S."/>
            <person name="Springer D."/>
            <person name="Dromer F."/>
            <person name="Young S."/>
            <person name="Zeng Q."/>
            <person name="Chapman S."/>
            <person name="Gujja S."/>
            <person name="Saif S."/>
            <person name="Birren B."/>
        </authorList>
    </citation>
    <scope>NUCLEOTIDE SEQUENCE</scope>
    <source>
        <strain evidence="2">CBS 10118</strain>
    </source>
</reference>
<proteinExistence type="predicted"/>
<organism evidence="2">
    <name type="scientific">Kwoniella bestiolae CBS 10118</name>
    <dbReference type="NCBI Taxonomy" id="1296100"/>
    <lineage>
        <taxon>Eukaryota</taxon>
        <taxon>Fungi</taxon>
        <taxon>Dikarya</taxon>
        <taxon>Basidiomycota</taxon>
        <taxon>Agaricomycotina</taxon>
        <taxon>Tremellomycetes</taxon>
        <taxon>Tremellales</taxon>
        <taxon>Cryptococcaceae</taxon>
        <taxon>Kwoniella</taxon>
    </lineage>
</organism>
<reference evidence="3" key="2">
    <citation type="submission" date="2013-07" db="EMBL/GenBank/DDBJ databases">
        <authorList>
            <consortium name="The Broad Institute Genome Sequencing Platform"/>
            <person name="Cuomo C."/>
            <person name="Litvintseva A."/>
            <person name="Chen Y."/>
            <person name="Heitman J."/>
            <person name="Sun S."/>
            <person name="Springer D."/>
            <person name="Dromer F."/>
            <person name="Young S.K."/>
            <person name="Zeng Q."/>
            <person name="Gargeya S."/>
            <person name="Fitzgerald M."/>
            <person name="Abouelleil A."/>
            <person name="Alvarado L."/>
            <person name="Berlin A.M."/>
            <person name="Chapman S.B."/>
            <person name="Dewar J."/>
            <person name="Goldberg J."/>
            <person name="Griggs A."/>
            <person name="Gujja S."/>
            <person name="Hansen M."/>
            <person name="Howarth C."/>
            <person name="Imamovic A."/>
            <person name="Larimer J."/>
            <person name="McCowan C."/>
            <person name="Murphy C."/>
            <person name="Pearson M."/>
            <person name="Priest M."/>
            <person name="Roberts A."/>
            <person name="Saif S."/>
            <person name="Shea T."/>
            <person name="Sykes S."/>
            <person name="Wortman J."/>
            <person name="Nusbaum C."/>
            <person name="Birren B."/>
        </authorList>
    </citation>
    <scope>NUCLEOTIDE SEQUENCE</scope>
    <source>
        <strain evidence="3">CBS 10118</strain>
    </source>
</reference>
<evidence type="ECO:0000256" key="1">
    <source>
        <dbReference type="SAM" id="MobiDB-lite"/>
    </source>
</evidence>
<feature type="compositionally biased region" description="Basic and acidic residues" evidence="1">
    <location>
        <begin position="199"/>
        <end position="229"/>
    </location>
</feature>
<feature type="compositionally biased region" description="Polar residues" evidence="1">
    <location>
        <begin position="180"/>
        <end position="197"/>
    </location>
</feature>
<reference evidence="2" key="1">
    <citation type="submission" date="2013-07" db="EMBL/GenBank/DDBJ databases">
        <title>The Genome Sequence of Cryptococcus bestiolae CBS10118.</title>
        <authorList>
            <consortium name="The Broad Institute Genome Sequencing Platform"/>
            <person name="Cuomo C."/>
            <person name="Litvintseva A."/>
            <person name="Chen Y."/>
            <person name="Heitman J."/>
            <person name="Sun S."/>
            <person name="Springer D."/>
            <person name="Dromer F."/>
            <person name="Young S.K."/>
            <person name="Zeng Q."/>
            <person name="Gargeya S."/>
            <person name="Fitzgerald M."/>
            <person name="Abouelleil A."/>
            <person name="Alvarado L."/>
            <person name="Berlin A.M."/>
            <person name="Chapman S.B."/>
            <person name="Dewar J."/>
            <person name="Goldberg J."/>
            <person name="Griggs A."/>
            <person name="Gujja S."/>
            <person name="Hansen M."/>
            <person name="Howarth C."/>
            <person name="Imamovic A."/>
            <person name="Larimer J."/>
            <person name="McCowan C."/>
            <person name="Murphy C."/>
            <person name="Pearson M."/>
            <person name="Priest M."/>
            <person name="Roberts A."/>
            <person name="Saif S."/>
            <person name="Shea T."/>
            <person name="Sykes S."/>
            <person name="Wortman J."/>
            <person name="Nusbaum C."/>
            <person name="Birren B."/>
        </authorList>
    </citation>
    <scope>NUCLEOTIDE SEQUENCE [LARGE SCALE GENOMIC DNA]</scope>
    <source>
        <strain evidence="2">CBS 10118</strain>
    </source>
</reference>
<dbReference type="OrthoDB" id="10598611at2759"/>
<evidence type="ECO:0000313" key="4">
    <source>
        <dbReference type="Proteomes" id="UP000092730"/>
    </source>
</evidence>
<gene>
    <name evidence="2" type="ORF">I302_06492</name>
    <name evidence="3" type="ORF">I302_107769</name>
</gene>
<dbReference type="Proteomes" id="UP000092730">
    <property type="component" value="Chromosome 6"/>
</dbReference>
<evidence type="ECO:0000313" key="2">
    <source>
        <dbReference type="EMBL" id="OCF23509.1"/>
    </source>
</evidence>
<sequence length="317" mass="36823">MSDTSDLASLFGPSSSTSSSSPPTPPSPQLSRTPDIDSIRQLAKKSFWEIEYELNTFAKTQGYTYLLKGNDILAGRSRTFRLVCSRHIFVPDCQEDTKESKCNYVLDFRYEKERDTHDPLSGPFVLVMDGGLLDHNHAPIEAFLNWPVFTIEEKKTMYRQISHQNNTRATRAGSHIQLHTQFSPSISTDNSEKSSISLPEKDKDNRNGDQDEQSEKQDGSIEEAREKEDVPWKLNFDPLNHHIQRLKMKLRDSEDEIVKEEGDEYRRKYEELKAITREQQGLMEDDRKKRKVYEESQVDSAEKKRKLDERWLALMED</sequence>
<feature type="region of interest" description="Disordered" evidence="1">
    <location>
        <begin position="180"/>
        <end position="229"/>
    </location>
</feature>
<reference evidence="3" key="4">
    <citation type="submission" date="2024-02" db="EMBL/GenBank/DDBJ databases">
        <title>Comparative genomics of Cryptococcus and Kwoniella reveals pathogenesis evolution and contrasting modes of karyotype evolution via chromosome fusion or intercentromeric recombination.</title>
        <authorList>
            <person name="Coelho M.A."/>
            <person name="David-Palma M."/>
            <person name="Shea T."/>
            <person name="Bowers K."/>
            <person name="McGinley-Smith S."/>
            <person name="Mohammad A.W."/>
            <person name="Gnirke A."/>
            <person name="Yurkov A.M."/>
            <person name="Nowrousian M."/>
            <person name="Sun S."/>
            <person name="Cuomo C.A."/>
            <person name="Heitman J."/>
        </authorList>
    </citation>
    <scope>NUCLEOTIDE SEQUENCE</scope>
    <source>
        <strain evidence="3">CBS 10118</strain>
    </source>
</reference>
<dbReference type="AlphaFoldDB" id="A0A1B9FXK9"/>
<dbReference type="KEGG" id="kbi:30210891"/>
<name>A0A1B9FXK9_9TREE</name>
<protein>
    <submittedName>
        <fullName evidence="2">Uncharacterized protein</fullName>
    </submittedName>
</protein>
<accession>A0A1B9FXK9</accession>
<dbReference type="VEuPathDB" id="FungiDB:I302_06492"/>
<feature type="region of interest" description="Disordered" evidence="1">
    <location>
        <begin position="1"/>
        <end position="35"/>
    </location>
</feature>
<evidence type="ECO:0000313" key="3">
    <source>
        <dbReference type="EMBL" id="WVW85731.1"/>
    </source>
</evidence>
<dbReference type="EMBL" id="CP144546">
    <property type="protein sequence ID" value="WVW85731.1"/>
    <property type="molecule type" value="Genomic_DNA"/>
</dbReference>
<dbReference type="EMBL" id="KI894023">
    <property type="protein sequence ID" value="OCF23509.1"/>
    <property type="molecule type" value="Genomic_DNA"/>
</dbReference>